<accession>A0A1L9TGB5</accession>
<dbReference type="AlphaFoldDB" id="A0A1L9TGB5"/>
<dbReference type="EMBL" id="KV878586">
    <property type="protein sequence ID" value="OJJ58435.1"/>
    <property type="molecule type" value="Genomic_DNA"/>
</dbReference>
<keyword evidence="3" id="KW-1185">Reference proteome</keyword>
<feature type="transmembrane region" description="Helical" evidence="1">
    <location>
        <begin position="129"/>
        <end position="151"/>
    </location>
</feature>
<evidence type="ECO:0000313" key="3">
    <source>
        <dbReference type="Proteomes" id="UP000184356"/>
    </source>
</evidence>
<proteinExistence type="predicted"/>
<dbReference type="RefSeq" id="XP_040702241.1">
    <property type="nucleotide sequence ID" value="XM_040852975.1"/>
</dbReference>
<evidence type="ECO:0000256" key="1">
    <source>
        <dbReference type="SAM" id="Phobius"/>
    </source>
</evidence>
<dbReference type="Proteomes" id="UP000184356">
    <property type="component" value="Unassembled WGS sequence"/>
</dbReference>
<dbReference type="VEuPathDB" id="FungiDB:ASPSYDRAFT_944948"/>
<keyword evidence="1" id="KW-1133">Transmembrane helix</keyword>
<dbReference type="GeneID" id="63769048"/>
<keyword evidence="1" id="KW-0812">Transmembrane</keyword>
<organism evidence="2 3">
    <name type="scientific">Aspergillus sydowii CBS 593.65</name>
    <dbReference type="NCBI Taxonomy" id="1036612"/>
    <lineage>
        <taxon>Eukaryota</taxon>
        <taxon>Fungi</taxon>
        <taxon>Dikarya</taxon>
        <taxon>Ascomycota</taxon>
        <taxon>Pezizomycotina</taxon>
        <taxon>Eurotiomycetes</taxon>
        <taxon>Eurotiomycetidae</taxon>
        <taxon>Eurotiales</taxon>
        <taxon>Aspergillaceae</taxon>
        <taxon>Aspergillus</taxon>
        <taxon>Aspergillus subgen. Nidulantes</taxon>
    </lineage>
</organism>
<name>A0A1L9TGB5_9EURO</name>
<gene>
    <name evidence="2" type="ORF">ASPSYDRAFT_944948</name>
</gene>
<sequence length="171" mass="19579">MRACSMTISFSCLYWLPEALPVLKLFLCSPSFAPRFLSFGREPMAAVVDMWICLMQGLWFFFFFFFFFIWEADFSFPLFDSIAGVWTCEGDPYRVFQRAKGQGRYSSTFSYGVPFLIFPFPDSSSFRSYILMSANIRALFVILSLCPPLGIKGAVVSARTMEGGRSLRVKR</sequence>
<keyword evidence="1" id="KW-0472">Membrane</keyword>
<evidence type="ECO:0000313" key="2">
    <source>
        <dbReference type="EMBL" id="OJJ58435.1"/>
    </source>
</evidence>
<feature type="transmembrane region" description="Helical" evidence="1">
    <location>
        <begin position="48"/>
        <end position="70"/>
    </location>
</feature>
<reference evidence="3" key="1">
    <citation type="journal article" date="2017" name="Genome Biol.">
        <title>Comparative genomics reveals high biological diversity and specific adaptations in the industrially and medically important fungal genus Aspergillus.</title>
        <authorList>
            <person name="de Vries R.P."/>
            <person name="Riley R."/>
            <person name="Wiebenga A."/>
            <person name="Aguilar-Osorio G."/>
            <person name="Amillis S."/>
            <person name="Uchima C.A."/>
            <person name="Anderluh G."/>
            <person name="Asadollahi M."/>
            <person name="Askin M."/>
            <person name="Barry K."/>
            <person name="Battaglia E."/>
            <person name="Bayram O."/>
            <person name="Benocci T."/>
            <person name="Braus-Stromeyer S.A."/>
            <person name="Caldana C."/>
            <person name="Canovas D."/>
            <person name="Cerqueira G.C."/>
            <person name="Chen F."/>
            <person name="Chen W."/>
            <person name="Choi C."/>
            <person name="Clum A."/>
            <person name="Dos Santos R.A."/>
            <person name="Damasio A.R."/>
            <person name="Diallinas G."/>
            <person name="Emri T."/>
            <person name="Fekete E."/>
            <person name="Flipphi M."/>
            <person name="Freyberg S."/>
            <person name="Gallo A."/>
            <person name="Gournas C."/>
            <person name="Habgood R."/>
            <person name="Hainaut M."/>
            <person name="Harispe M.L."/>
            <person name="Henrissat B."/>
            <person name="Hilden K.S."/>
            <person name="Hope R."/>
            <person name="Hossain A."/>
            <person name="Karabika E."/>
            <person name="Karaffa L."/>
            <person name="Karanyi Z."/>
            <person name="Krasevec N."/>
            <person name="Kuo A."/>
            <person name="Kusch H."/>
            <person name="LaButti K."/>
            <person name="Lagendijk E.L."/>
            <person name="Lapidus A."/>
            <person name="Levasseur A."/>
            <person name="Lindquist E."/>
            <person name="Lipzen A."/>
            <person name="Logrieco A.F."/>
            <person name="MacCabe A."/>
            <person name="Maekelae M.R."/>
            <person name="Malavazi I."/>
            <person name="Melin P."/>
            <person name="Meyer V."/>
            <person name="Mielnichuk N."/>
            <person name="Miskei M."/>
            <person name="Molnar A.P."/>
            <person name="Mule G."/>
            <person name="Ngan C.Y."/>
            <person name="Orejas M."/>
            <person name="Orosz E."/>
            <person name="Ouedraogo J.P."/>
            <person name="Overkamp K.M."/>
            <person name="Park H.-S."/>
            <person name="Perrone G."/>
            <person name="Piumi F."/>
            <person name="Punt P.J."/>
            <person name="Ram A.F."/>
            <person name="Ramon A."/>
            <person name="Rauscher S."/>
            <person name="Record E."/>
            <person name="Riano-Pachon D.M."/>
            <person name="Robert V."/>
            <person name="Roehrig J."/>
            <person name="Ruller R."/>
            <person name="Salamov A."/>
            <person name="Salih N.S."/>
            <person name="Samson R.A."/>
            <person name="Sandor E."/>
            <person name="Sanguinetti M."/>
            <person name="Schuetze T."/>
            <person name="Sepcic K."/>
            <person name="Shelest E."/>
            <person name="Sherlock G."/>
            <person name="Sophianopoulou V."/>
            <person name="Squina F.M."/>
            <person name="Sun H."/>
            <person name="Susca A."/>
            <person name="Todd R.B."/>
            <person name="Tsang A."/>
            <person name="Unkles S.E."/>
            <person name="van de Wiele N."/>
            <person name="van Rossen-Uffink D."/>
            <person name="Oliveira J.V."/>
            <person name="Vesth T.C."/>
            <person name="Visser J."/>
            <person name="Yu J.-H."/>
            <person name="Zhou M."/>
            <person name="Andersen M.R."/>
            <person name="Archer D.B."/>
            <person name="Baker S.E."/>
            <person name="Benoit I."/>
            <person name="Brakhage A.A."/>
            <person name="Braus G.H."/>
            <person name="Fischer R."/>
            <person name="Frisvad J.C."/>
            <person name="Goldman G.H."/>
            <person name="Houbraken J."/>
            <person name="Oakley B."/>
            <person name="Pocsi I."/>
            <person name="Scazzocchio C."/>
            <person name="Seiboth B."/>
            <person name="vanKuyk P.A."/>
            <person name="Wortman J."/>
            <person name="Dyer P.S."/>
            <person name="Grigoriev I.V."/>
        </authorList>
    </citation>
    <scope>NUCLEOTIDE SEQUENCE [LARGE SCALE GENOMIC DNA]</scope>
    <source>
        <strain evidence="3">CBS 593.65</strain>
    </source>
</reference>
<protein>
    <submittedName>
        <fullName evidence="2">Uncharacterized protein</fullName>
    </submittedName>
</protein>